<dbReference type="AlphaFoldDB" id="A0A327JNE5"/>
<sequence length="76" mass="7897">MKPLEEFDMTKTAQGPAAAAQAAGAIADAAHDQHFARIGIGAVAAAVNCQHLPEPAKLVHTAEDDECWGCDHDFAA</sequence>
<protein>
    <submittedName>
        <fullName evidence="1">Uncharacterized protein</fullName>
    </submittedName>
</protein>
<comment type="caution">
    <text evidence="1">The sequence shown here is derived from an EMBL/GenBank/DDBJ whole genome shotgun (WGS) entry which is preliminary data.</text>
</comment>
<dbReference type="Proteomes" id="UP000248863">
    <property type="component" value="Unassembled WGS sequence"/>
</dbReference>
<dbReference type="EMBL" id="NPEU01000792">
    <property type="protein sequence ID" value="RAI27990.1"/>
    <property type="molecule type" value="Genomic_DNA"/>
</dbReference>
<organism evidence="1 2">
    <name type="scientific">Rhodoplanes elegans</name>
    <dbReference type="NCBI Taxonomy" id="29408"/>
    <lineage>
        <taxon>Bacteria</taxon>
        <taxon>Pseudomonadati</taxon>
        <taxon>Pseudomonadota</taxon>
        <taxon>Alphaproteobacteria</taxon>
        <taxon>Hyphomicrobiales</taxon>
        <taxon>Nitrobacteraceae</taxon>
        <taxon>Rhodoplanes</taxon>
    </lineage>
</organism>
<gene>
    <name evidence="1" type="ORF">CH338_29705</name>
</gene>
<keyword evidence="2" id="KW-1185">Reference proteome</keyword>
<evidence type="ECO:0000313" key="1">
    <source>
        <dbReference type="EMBL" id="RAI27990.1"/>
    </source>
</evidence>
<accession>A0A327JNE5</accession>
<reference evidence="1 2" key="1">
    <citation type="submission" date="2017-07" db="EMBL/GenBank/DDBJ databases">
        <title>Draft Genome Sequences of Select Purple Nonsulfur Bacteria.</title>
        <authorList>
            <person name="Lasarre B."/>
            <person name="Mckinlay J.B."/>
        </authorList>
    </citation>
    <scope>NUCLEOTIDE SEQUENCE [LARGE SCALE GENOMIC DNA]</scope>
    <source>
        <strain evidence="1 2">DSM 11907</strain>
    </source>
</reference>
<evidence type="ECO:0000313" key="2">
    <source>
        <dbReference type="Proteomes" id="UP000248863"/>
    </source>
</evidence>
<name>A0A327JNE5_9BRAD</name>
<proteinExistence type="predicted"/>